<keyword evidence="3" id="KW-1185">Reference proteome</keyword>
<gene>
    <name evidence="1" type="ORF">AVEN_103685_1</name>
    <name evidence="2" type="ORF">AVEN_70116_1</name>
</gene>
<accession>A0A4Y2W4W8</accession>
<feature type="non-terminal residue" evidence="2">
    <location>
        <position position="1"/>
    </location>
</feature>
<dbReference type="Proteomes" id="UP000499080">
    <property type="component" value="Unassembled WGS sequence"/>
</dbReference>
<dbReference type="EMBL" id="BGPR01055485">
    <property type="protein sequence ID" value="GBO32044.1"/>
    <property type="molecule type" value="Genomic_DNA"/>
</dbReference>
<evidence type="ECO:0000313" key="2">
    <source>
        <dbReference type="EMBL" id="GBO32052.1"/>
    </source>
</evidence>
<comment type="caution">
    <text evidence="2">The sequence shown here is derived from an EMBL/GenBank/DDBJ whole genome shotgun (WGS) entry which is preliminary data.</text>
</comment>
<dbReference type="EMBL" id="BGPR01055495">
    <property type="protein sequence ID" value="GBO32052.1"/>
    <property type="molecule type" value="Genomic_DNA"/>
</dbReference>
<dbReference type="AlphaFoldDB" id="A0A4Y2W4W8"/>
<evidence type="ECO:0000313" key="1">
    <source>
        <dbReference type="EMBL" id="GBO32044.1"/>
    </source>
</evidence>
<sequence>STIAVKFHRQKEILLAVKGLSNQIQELKSDQNKWQDKPAKVKLNSEASFTSEEREILLKSSRSIEALLKWAEMFERFNEDLKCNECRSILKFNFENGDNFDENNMPVTFSHLKYDLCRHLNTVTHCENLQTAKEFSVREKEALETGKLAAVNCASAPYLCYKLQ</sequence>
<proteinExistence type="predicted"/>
<protein>
    <submittedName>
        <fullName evidence="2">Uncharacterized protein</fullName>
    </submittedName>
</protein>
<reference evidence="2 3" key="1">
    <citation type="journal article" date="2019" name="Sci. Rep.">
        <title>Orb-weaving spider Araneus ventricosus genome elucidates the spidroin gene catalogue.</title>
        <authorList>
            <person name="Kono N."/>
            <person name="Nakamura H."/>
            <person name="Ohtoshi R."/>
            <person name="Moran D.A.P."/>
            <person name="Shinohara A."/>
            <person name="Yoshida Y."/>
            <person name="Fujiwara M."/>
            <person name="Mori M."/>
            <person name="Tomita M."/>
            <person name="Arakawa K."/>
        </authorList>
    </citation>
    <scope>NUCLEOTIDE SEQUENCE [LARGE SCALE GENOMIC DNA]</scope>
</reference>
<evidence type="ECO:0000313" key="3">
    <source>
        <dbReference type="Proteomes" id="UP000499080"/>
    </source>
</evidence>
<organism evidence="2 3">
    <name type="scientific">Araneus ventricosus</name>
    <name type="common">Orbweaver spider</name>
    <name type="synonym">Epeira ventricosa</name>
    <dbReference type="NCBI Taxonomy" id="182803"/>
    <lineage>
        <taxon>Eukaryota</taxon>
        <taxon>Metazoa</taxon>
        <taxon>Ecdysozoa</taxon>
        <taxon>Arthropoda</taxon>
        <taxon>Chelicerata</taxon>
        <taxon>Arachnida</taxon>
        <taxon>Araneae</taxon>
        <taxon>Araneomorphae</taxon>
        <taxon>Entelegynae</taxon>
        <taxon>Araneoidea</taxon>
        <taxon>Araneidae</taxon>
        <taxon>Araneus</taxon>
    </lineage>
</organism>
<name>A0A4Y2W4W8_ARAVE</name>